<evidence type="ECO:0000313" key="3">
    <source>
        <dbReference type="Proteomes" id="UP000562929"/>
    </source>
</evidence>
<protein>
    <submittedName>
        <fullName evidence="2">TBP-associated factor IIF</fullName>
    </submittedName>
</protein>
<gene>
    <name evidence="2" type="ORF">GQ602_003109</name>
</gene>
<keyword evidence="3" id="KW-1185">Reference proteome</keyword>
<comment type="caution">
    <text evidence="2">The sequence shown here is derived from an EMBL/GenBank/DDBJ whole genome shotgun (WGS) entry which is preliminary data.</text>
</comment>
<evidence type="ECO:0000313" key="2">
    <source>
        <dbReference type="EMBL" id="KAF4589220.1"/>
    </source>
</evidence>
<accession>A0A8H4Q7H9</accession>
<reference evidence="2 3" key="1">
    <citation type="journal article" date="2020" name="G3 (Bethesda)">
        <title>Genetic Underpinnings of Host Manipulation by Ophiocordyceps as Revealed by Comparative Transcriptomics.</title>
        <authorList>
            <person name="Will I."/>
            <person name="Das B."/>
            <person name="Trinh T."/>
            <person name="Brachmann A."/>
            <person name="Ohm R.A."/>
            <person name="de Bekker C."/>
        </authorList>
    </citation>
    <scope>NUCLEOTIDE SEQUENCE [LARGE SCALE GENOMIC DNA]</scope>
    <source>
        <strain evidence="2 3">EC05</strain>
    </source>
</reference>
<proteinExistence type="predicted"/>
<evidence type="ECO:0000256" key="1">
    <source>
        <dbReference type="SAM" id="MobiDB-lite"/>
    </source>
</evidence>
<name>A0A8H4Q7H9_9HYPO</name>
<feature type="compositionally biased region" description="Polar residues" evidence="1">
    <location>
        <begin position="1"/>
        <end position="11"/>
    </location>
</feature>
<feature type="region of interest" description="Disordered" evidence="1">
    <location>
        <begin position="1"/>
        <end position="29"/>
    </location>
</feature>
<feature type="region of interest" description="Disordered" evidence="1">
    <location>
        <begin position="130"/>
        <end position="188"/>
    </location>
</feature>
<organism evidence="2 3">
    <name type="scientific">Ophiocordyceps camponoti-floridani</name>
    <dbReference type="NCBI Taxonomy" id="2030778"/>
    <lineage>
        <taxon>Eukaryota</taxon>
        <taxon>Fungi</taxon>
        <taxon>Dikarya</taxon>
        <taxon>Ascomycota</taxon>
        <taxon>Pezizomycotina</taxon>
        <taxon>Sordariomycetes</taxon>
        <taxon>Hypocreomycetidae</taxon>
        <taxon>Hypocreales</taxon>
        <taxon>Ophiocordycipitaceae</taxon>
        <taxon>Ophiocordyceps</taxon>
    </lineage>
</organism>
<feature type="compositionally biased region" description="Low complexity" evidence="1">
    <location>
        <begin position="133"/>
        <end position="161"/>
    </location>
</feature>
<dbReference type="CDD" id="cd14688">
    <property type="entry name" value="bZIP_YAP"/>
    <property type="match status" value="1"/>
</dbReference>
<dbReference type="PANTHER" id="PTHR42070">
    <property type="entry name" value="FILAMENT ASSOCIATED PROTEIN, PUTATIVE (AFU_ORTHOLOGUE AFUA_8G06630)-RELATED"/>
    <property type="match status" value="1"/>
</dbReference>
<sequence>MAGAKNNSGPASASAIRIRENQRRSRARRKEYVETMERRIQEYERRGVEATLEMQQAARTVALENGRLRLMLAHMGAGTSDVEAFLQQLRHRDAAHALSTVRLPVVDKLQVLASASVRQGDDALYAVLPSADSQSTESPSTESPLTESPSTESPSMESPSTVERSPGVSSCTRPLLSPATSTVGSPEDMSCDAAAQIIADMQCRHHHHQILNDQSRRLPSPLTR</sequence>
<dbReference type="PANTHER" id="PTHR42070:SF1">
    <property type="entry name" value="FILAMENT ASSOCIATED PROTEIN, PUTATIVE (AFU_ORTHOLOGUE AFUA_8G06630)-RELATED"/>
    <property type="match status" value="1"/>
</dbReference>
<dbReference type="OrthoDB" id="28335at2759"/>
<dbReference type="Proteomes" id="UP000562929">
    <property type="component" value="Unassembled WGS sequence"/>
</dbReference>
<dbReference type="EMBL" id="JAACLJ010000003">
    <property type="protein sequence ID" value="KAF4589220.1"/>
    <property type="molecule type" value="Genomic_DNA"/>
</dbReference>
<feature type="compositionally biased region" description="Polar residues" evidence="1">
    <location>
        <begin position="167"/>
        <end position="184"/>
    </location>
</feature>
<dbReference type="AlphaFoldDB" id="A0A8H4Q7H9"/>